<dbReference type="RefSeq" id="WP_141166264.1">
    <property type="nucleotide sequence ID" value="NZ_VHLH01000008.1"/>
</dbReference>
<comment type="caution">
    <text evidence="9">The sequence shown here is derived from an EMBL/GenBank/DDBJ whole genome shotgun (WGS) entry which is preliminary data.</text>
</comment>
<feature type="domain" description="PIN" evidence="8">
    <location>
        <begin position="1"/>
        <end position="120"/>
    </location>
</feature>
<evidence type="ECO:0000256" key="3">
    <source>
        <dbReference type="ARBA" id="ARBA00022722"/>
    </source>
</evidence>
<gene>
    <name evidence="9" type="ORF">FJU11_06735</name>
</gene>
<reference evidence="9 10" key="1">
    <citation type="submission" date="2019-06" db="EMBL/GenBank/DDBJ databases">
        <authorList>
            <person name="Li M."/>
        </authorList>
    </citation>
    <scope>NUCLEOTIDE SEQUENCE [LARGE SCALE GENOMIC DNA]</scope>
    <source>
        <strain evidence="9 10">BGMRC6574</strain>
    </source>
</reference>
<evidence type="ECO:0000313" key="9">
    <source>
        <dbReference type="EMBL" id="TPW29955.1"/>
    </source>
</evidence>
<dbReference type="GO" id="GO:0004518">
    <property type="term" value="F:nuclease activity"/>
    <property type="evidence" value="ECO:0007669"/>
    <property type="project" value="UniProtKB-KW"/>
</dbReference>
<keyword evidence="3" id="KW-0540">Nuclease</keyword>
<dbReference type="AlphaFoldDB" id="A0A506UAG4"/>
<proteinExistence type="inferred from homology"/>
<accession>A0A506UAG4</accession>
<evidence type="ECO:0000256" key="7">
    <source>
        <dbReference type="ARBA" id="ARBA00038093"/>
    </source>
</evidence>
<dbReference type="InterPro" id="IPR002716">
    <property type="entry name" value="PIN_dom"/>
</dbReference>
<sequence length="133" mass="14773">MRFHLDTNIVSHVMKFPDGAAAKRVSELDTSMLSVSSIVAAELRFGAMKKGSQRLALLVEEILTDLNVLPWDQPADVHYARLRTELERAGLPIGQNDMLIAAHALAMDATLVTDNEREFARVTGLKTENWLQS</sequence>
<comment type="cofactor">
    <cofactor evidence="1">
        <name>Mg(2+)</name>
        <dbReference type="ChEBI" id="CHEBI:18420"/>
    </cofactor>
</comment>
<dbReference type="EMBL" id="VHLH01000008">
    <property type="protein sequence ID" value="TPW29955.1"/>
    <property type="molecule type" value="Genomic_DNA"/>
</dbReference>
<dbReference type="Proteomes" id="UP000320314">
    <property type="component" value="Unassembled WGS sequence"/>
</dbReference>
<name>A0A506UAG4_9HYPH</name>
<keyword evidence="4" id="KW-0479">Metal-binding</keyword>
<dbReference type="PANTHER" id="PTHR33653">
    <property type="entry name" value="RIBONUCLEASE VAPC2"/>
    <property type="match status" value="1"/>
</dbReference>
<dbReference type="GO" id="GO:0046872">
    <property type="term" value="F:metal ion binding"/>
    <property type="evidence" value="ECO:0007669"/>
    <property type="project" value="UniProtKB-KW"/>
</dbReference>
<keyword evidence="10" id="KW-1185">Reference proteome</keyword>
<dbReference type="OrthoDB" id="9796690at2"/>
<dbReference type="InterPro" id="IPR029060">
    <property type="entry name" value="PIN-like_dom_sf"/>
</dbReference>
<evidence type="ECO:0000313" key="10">
    <source>
        <dbReference type="Proteomes" id="UP000320314"/>
    </source>
</evidence>
<evidence type="ECO:0000256" key="6">
    <source>
        <dbReference type="ARBA" id="ARBA00022842"/>
    </source>
</evidence>
<evidence type="ECO:0000256" key="2">
    <source>
        <dbReference type="ARBA" id="ARBA00022649"/>
    </source>
</evidence>
<dbReference type="Gene3D" id="3.40.50.1010">
    <property type="entry name" value="5'-nuclease"/>
    <property type="match status" value="1"/>
</dbReference>
<dbReference type="CDD" id="cd18748">
    <property type="entry name" value="PIN_VapC4-5_FitB-like"/>
    <property type="match status" value="1"/>
</dbReference>
<dbReference type="SUPFAM" id="SSF88723">
    <property type="entry name" value="PIN domain-like"/>
    <property type="match status" value="1"/>
</dbReference>
<organism evidence="9 10">
    <name type="scientific">Pararhizobium mangrovi</name>
    <dbReference type="NCBI Taxonomy" id="2590452"/>
    <lineage>
        <taxon>Bacteria</taxon>
        <taxon>Pseudomonadati</taxon>
        <taxon>Pseudomonadota</taxon>
        <taxon>Alphaproteobacteria</taxon>
        <taxon>Hyphomicrobiales</taxon>
        <taxon>Rhizobiaceae</taxon>
        <taxon>Rhizobium/Agrobacterium group</taxon>
        <taxon>Pararhizobium</taxon>
    </lineage>
</organism>
<protein>
    <submittedName>
        <fullName evidence="9">Type II toxin-antitoxin system VapC family toxin</fullName>
    </submittedName>
</protein>
<keyword evidence="6" id="KW-0460">Magnesium</keyword>
<dbReference type="GO" id="GO:0016787">
    <property type="term" value="F:hydrolase activity"/>
    <property type="evidence" value="ECO:0007669"/>
    <property type="project" value="UniProtKB-KW"/>
</dbReference>
<dbReference type="Pfam" id="PF01850">
    <property type="entry name" value="PIN"/>
    <property type="match status" value="1"/>
</dbReference>
<evidence type="ECO:0000256" key="1">
    <source>
        <dbReference type="ARBA" id="ARBA00001946"/>
    </source>
</evidence>
<evidence type="ECO:0000256" key="4">
    <source>
        <dbReference type="ARBA" id="ARBA00022723"/>
    </source>
</evidence>
<dbReference type="SMART" id="SM00670">
    <property type="entry name" value="PINc"/>
    <property type="match status" value="1"/>
</dbReference>
<comment type="similarity">
    <text evidence="7">Belongs to the PINc/VapC protein family.</text>
</comment>
<dbReference type="PANTHER" id="PTHR33653:SF1">
    <property type="entry name" value="RIBONUCLEASE VAPC2"/>
    <property type="match status" value="1"/>
</dbReference>
<dbReference type="InterPro" id="IPR050556">
    <property type="entry name" value="Type_II_TA_system_RNase"/>
</dbReference>
<evidence type="ECO:0000259" key="8">
    <source>
        <dbReference type="SMART" id="SM00670"/>
    </source>
</evidence>
<keyword evidence="5" id="KW-0378">Hydrolase</keyword>
<evidence type="ECO:0000256" key="5">
    <source>
        <dbReference type="ARBA" id="ARBA00022801"/>
    </source>
</evidence>
<keyword evidence="2" id="KW-1277">Toxin-antitoxin system</keyword>